<dbReference type="PANTHER" id="PTHR37173">
    <property type="entry name" value="HYDROXYPROLINE-RICH GLYCOPROTEIN FAMILY PROTEIN"/>
    <property type="match status" value="1"/>
</dbReference>
<dbReference type="Proteomes" id="UP000224567">
    <property type="component" value="Unassembled WGS sequence"/>
</dbReference>
<comment type="caution">
    <text evidence="2">The sequence shown here is derived from an EMBL/GenBank/DDBJ whole genome shotgun (WGS) entry which is preliminary data.</text>
</comment>
<reference evidence="3" key="2">
    <citation type="journal article" date="2017" name="J. Anim. Genet.">
        <title>Multiple reference genome sequences of hot pepper reveal the massive evolution of plant disease resistance genes by retroduplication.</title>
        <authorList>
            <person name="Kim S."/>
            <person name="Park J."/>
            <person name="Yeom S.-I."/>
            <person name="Kim Y.-M."/>
            <person name="Seo E."/>
            <person name="Kim K.-T."/>
            <person name="Kim M.-S."/>
            <person name="Lee J.M."/>
            <person name="Cheong K."/>
            <person name="Shin H.-S."/>
            <person name="Kim S.-B."/>
            <person name="Han K."/>
            <person name="Lee J."/>
            <person name="Park M."/>
            <person name="Lee H.-A."/>
            <person name="Lee H.-Y."/>
            <person name="Lee Y."/>
            <person name="Oh S."/>
            <person name="Lee J.H."/>
            <person name="Choi E."/>
            <person name="Choi E."/>
            <person name="Lee S.E."/>
            <person name="Jeon J."/>
            <person name="Kim H."/>
            <person name="Choi G."/>
            <person name="Song H."/>
            <person name="Lee J."/>
            <person name="Lee S.-C."/>
            <person name="Kwon J.-K."/>
            <person name="Lee H.-Y."/>
            <person name="Koo N."/>
            <person name="Hong Y."/>
            <person name="Kim R.W."/>
            <person name="Kang W.-H."/>
            <person name="Huh J.H."/>
            <person name="Kang B.-C."/>
            <person name="Yang T.-J."/>
            <person name="Lee Y.-H."/>
            <person name="Bennetzen J.L."/>
            <person name="Choi D."/>
        </authorList>
    </citation>
    <scope>NUCLEOTIDE SEQUENCE [LARGE SCALE GENOMIC DNA]</scope>
    <source>
        <strain evidence="3">cv. PBC81</strain>
    </source>
</reference>
<evidence type="ECO:0000313" key="3">
    <source>
        <dbReference type="Proteomes" id="UP000224567"/>
    </source>
</evidence>
<dbReference type="PANTHER" id="PTHR37173:SF1">
    <property type="entry name" value="PROLINE-RICH FAMILY PROTEIN"/>
    <property type="match status" value="1"/>
</dbReference>
<name>A0A2G2VMX6_CAPBA</name>
<dbReference type="OrthoDB" id="1300616at2759"/>
<dbReference type="AlphaFoldDB" id="A0A2G2VMX6"/>
<evidence type="ECO:0000313" key="2">
    <source>
        <dbReference type="EMBL" id="PHT34331.1"/>
    </source>
</evidence>
<dbReference type="EMBL" id="MLFT02000011">
    <property type="protein sequence ID" value="PHT34331.1"/>
    <property type="molecule type" value="Genomic_DNA"/>
</dbReference>
<keyword evidence="3" id="KW-1185">Reference proteome</keyword>
<proteinExistence type="predicted"/>
<accession>A0A2G2VMX6</accession>
<organism evidence="2 3">
    <name type="scientific">Capsicum baccatum</name>
    <name type="common">Peruvian pepper</name>
    <dbReference type="NCBI Taxonomy" id="33114"/>
    <lineage>
        <taxon>Eukaryota</taxon>
        <taxon>Viridiplantae</taxon>
        <taxon>Streptophyta</taxon>
        <taxon>Embryophyta</taxon>
        <taxon>Tracheophyta</taxon>
        <taxon>Spermatophyta</taxon>
        <taxon>Magnoliopsida</taxon>
        <taxon>eudicotyledons</taxon>
        <taxon>Gunneridae</taxon>
        <taxon>Pentapetalae</taxon>
        <taxon>asterids</taxon>
        <taxon>lamiids</taxon>
        <taxon>Solanales</taxon>
        <taxon>Solanaceae</taxon>
        <taxon>Solanoideae</taxon>
        <taxon>Capsiceae</taxon>
        <taxon>Capsicum</taxon>
    </lineage>
</organism>
<dbReference type="STRING" id="33114.A0A2G2VMX6"/>
<sequence>MERKDLKVLISENAFLYTLCRSWLRKGLPNETQSQYMDGIRSLPRPLLLAPQDTESPVKKNGDKEEEEEDGESVVHLSPKELV</sequence>
<feature type="region of interest" description="Disordered" evidence="1">
    <location>
        <begin position="46"/>
        <end position="83"/>
    </location>
</feature>
<reference evidence="2 3" key="1">
    <citation type="journal article" date="2017" name="Genome Biol.">
        <title>New reference genome sequences of hot pepper reveal the massive evolution of plant disease-resistance genes by retroduplication.</title>
        <authorList>
            <person name="Kim S."/>
            <person name="Park J."/>
            <person name="Yeom S.I."/>
            <person name="Kim Y.M."/>
            <person name="Seo E."/>
            <person name="Kim K.T."/>
            <person name="Kim M.S."/>
            <person name="Lee J.M."/>
            <person name="Cheong K."/>
            <person name="Shin H.S."/>
            <person name="Kim S.B."/>
            <person name="Han K."/>
            <person name="Lee J."/>
            <person name="Park M."/>
            <person name="Lee H.A."/>
            <person name="Lee H.Y."/>
            <person name="Lee Y."/>
            <person name="Oh S."/>
            <person name="Lee J.H."/>
            <person name="Choi E."/>
            <person name="Choi E."/>
            <person name="Lee S.E."/>
            <person name="Jeon J."/>
            <person name="Kim H."/>
            <person name="Choi G."/>
            <person name="Song H."/>
            <person name="Lee J."/>
            <person name="Lee S.C."/>
            <person name="Kwon J.K."/>
            <person name="Lee H.Y."/>
            <person name="Koo N."/>
            <person name="Hong Y."/>
            <person name="Kim R.W."/>
            <person name="Kang W.H."/>
            <person name="Huh J.H."/>
            <person name="Kang B.C."/>
            <person name="Yang T.J."/>
            <person name="Lee Y.H."/>
            <person name="Bennetzen J.L."/>
            <person name="Choi D."/>
        </authorList>
    </citation>
    <scope>NUCLEOTIDE SEQUENCE [LARGE SCALE GENOMIC DNA]</scope>
    <source>
        <strain evidence="3">cv. PBC81</strain>
    </source>
</reference>
<evidence type="ECO:0000256" key="1">
    <source>
        <dbReference type="SAM" id="MobiDB-lite"/>
    </source>
</evidence>
<protein>
    <submittedName>
        <fullName evidence="2">Uncharacterized protein</fullName>
    </submittedName>
</protein>
<gene>
    <name evidence="2" type="ORF">CQW23_26131</name>
</gene>